<keyword evidence="4" id="KW-1133">Transmembrane helix</keyword>
<dbReference type="Gene3D" id="3.40.50.300">
    <property type="entry name" value="P-loop containing nucleotide triphosphate hydrolases"/>
    <property type="match status" value="1"/>
</dbReference>
<dbReference type="InterPro" id="IPR050173">
    <property type="entry name" value="ABC_transporter_C-like"/>
</dbReference>
<keyword evidence="8" id="KW-1185">Reference proteome</keyword>
<dbReference type="EMBL" id="CAXAMN010022162">
    <property type="protein sequence ID" value="CAK9067007.1"/>
    <property type="molecule type" value="Genomic_DNA"/>
</dbReference>
<dbReference type="Proteomes" id="UP001642484">
    <property type="component" value="Unassembled WGS sequence"/>
</dbReference>
<feature type="domain" description="ABC transporter" evidence="6">
    <location>
        <begin position="387"/>
        <end position="629"/>
    </location>
</feature>
<dbReference type="SUPFAM" id="SSF52540">
    <property type="entry name" value="P-loop containing nucleoside triphosphate hydrolases"/>
    <property type="match status" value="1"/>
</dbReference>
<keyword evidence="3" id="KW-0067">ATP-binding</keyword>
<evidence type="ECO:0000313" key="8">
    <source>
        <dbReference type="Proteomes" id="UP001642484"/>
    </source>
</evidence>
<comment type="caution">
    <text evidence="7">The sequence shown here is derived from an EMBL/GenBank/DDBJ whole genome shotgun (WGS) entry which is preliminary data.</text>
</comment>
<keyword evidence="1" id="KW-0812">Transmembrane</keyword>
<dbReference type="PROSITE" id="PS50893">
    <property type="entry name" value="ABC_TRANSPORTER_2"/>
    <property type="match status" value="1"/>
</dbReference>
<keyword evidence="2" id="KW-0547">Nucleotide-binding</keyword>
<gene>
    <name evidence="7" type="ORF">CCMP2556_LOCUS32931</name>
</gene>
<reference evidence="7 8" key="1">
    <citation type="submission" date="2024-02" db="EMBL/GenBank/DDBJ databases">
        <authorList>
            <person name="Chen Y."/>
            <person name="Shah S."/>
            <person name="Dougan E. K."/>
            <person name="Thang M."/>
            <person name="Chan C."/>
        </authorList>
    </citation>
    <scope>NUCLEOTIDE SEQUENCE [LARGE SCALE GENOMIC DNA]</scope>
</reference>
<dbReference type="SMART" id="SM00382">
    <property type="entry name" value="AAA"/>
    <property type="match status" value="1"/>
</dbReference>
<evidence type="ECO:0000259" key="6">
    <source>
        <dbReference type="PROSITE" id="PS50893"/>
    </source>
</evidence>
<dbReference type="Pfam" id="PF00005">
    <property type="entry name" value="ABC_tran"/>
    <property type="match status" value="1"/>
</dbReference>
<name>A0ABP0NWB8_9DINO</name>
<organism evidence="7 8">
    <name type="scientific">Durusdinium trenchii</name>
    <dbReference type="NCBI Taxonomy" id="1381693"/>
    <lineage>
        <taxon>Eukaryota</taxon>
        <taxon>Sar</taxon>
        <taxon>Alveolata</taxon>
        <taxon>Dinophyceae</taxon>
        <taxon>Suessiales</taxon>
        <taxon>Symbiodiniaceae</taxon>
        <taxon>Durusdinium</taxon>
    </lineage>
</organism>
<evidence type="ECO:0000313" key="7">
    <source>
        <dbReference type="EMBL" id="CAK9067007.1"/>
    </source>
</evidence>
<evidence type="ECO:0000256" key="5">
    <source>
        <dbReference type="ARBA" id="ARBA00023136"/>
    </source>
</evidence>
<dbReference type="SUPFAM" id="SSF90123">
    <property type="entry name" value="ABC transporter transmembrane region"/>
    <property type="match status" value="1"/>
</dbReference>
<accession>A0ABP0NWB8</accession>
<dbReference type="InterPro" id="IPR036640">
    <property type="entry name" value="ABC1_TM_sf"/>
</dbReference>
<dbReference type="Gene3D" id="1.20.1560.10">
    <property type="entry name" value="ABC transporter type 1, transmembrane domain"/>
    <property type="match status" value="1"/>
</dbReference>
<dbReference type="PANTHER" id="PTHR24223:SF415">
    <property type="entry name" value="FI20190P1"/>
    <property type="match status" value="1"/>
</dbReference>
<dbReference type="InterPro" id="IPR003439">
    <property type="entry name" value="ABC_transporter-like_ATP-bd"/>
</dbReference>
<protein>
    <recommendedName>
        <fullName evidence="6">ABC transporter domain-containing protein</fullName>
    </recommendedName>
</protein>
<proteinExistence type="predicted"/>
<evidence type="ECO:0000256" key="3">
    <source>
        <dbReference type="ARBA" id="ARBA00022840"/>
    </source>
</evidence>
<evidence type="ECO:0000256" key="2">
    <source>
        <dbReference type="ARBA" id="ARBA00022741"/>
    </source>
</evidence>
<sequence>MVPVLPGPRRAFVTDETDLPAWLSTNSLEAALAGLCLFLPLLSVSQARLAADVGMQASQQNAEKQMKAVLSAAGDLGGASMFWAEGSLFPQAADMVPLRERPSLLKDVADADEFLPLPLARGLAAAAQVLAALLCAAAASGRQAVLAVSLTIVLGLSIYLHRMRLPFLHQIRRIASVTEDAAALRLKHLAECYEVLRVHGRLQTLSDDYEALCHDRALVATAADAAGRWLYTRLHCCVSLLVGLLCFSTLTQAPTALPSRMGLAVSIAALVQVAVLPDAVVELVKYGGLSTHGLAALRRMYQLVKETQSEELESPIFSVSRGELPTDRRGLGQPIHRARSGKVALGDLMVDNELPEDVIKSKKEQSFSVVGFPVEKVPADWPYFGAVEFEDVTVRYSTELSPSVSECSLRVPAGKALLVVGEESCGKSTLLRTLLRLAPETQEAGRVLVDGIDTRSVGLSTLRGRVAVVPQELVLYRGTWLQNLDPMEEFSEEEVQMVLRLTRFENWMLRHAPDGLHQTLEEGGAPHGAAAVLLGVSRAMLRLLQKRSKLLLMDATTCRLSASSDADLTALVLRYCRRAAVAVMQVSRRVQQAPLYDEVAVMTLGRILEQGPAKKLWVKDGALRRMAKEQGLDSAKMTKADALSARLGSVWGWEVSPQESPAWQDEFTVGMKKVKAEKEKKDSR</sequence>
<dbReference type="PANTHER" id="PTHR24223">
    <property type="entry name" value="ATP-BINDING CASSETTE SUB-FAMILY C"/>
    <property type="match status" value="1"/>
</dbReference>
<dbReference type="InterPro" id="IPR003593">
    <property type="entry name" value="AAA+_ATPase"/>
</dbReference>
<evidence type="ECO:0000256" key="4">
    <source>
        <dbReference type="ARBA" id="ARBA00022989"/>
    </source>
</evidence>
<evidence type="ECO:0000256" key="1">
    <source>
        <dbReference type="ARBA" id="ARBA00022692"/>
    </source>
</evidence>
<keyword evidence="5" id="KW-0472">Membrane</keyword>
<dbReference type="InterPro" id="IPR027417">
    <property type="entry name" value="P-loop_NTPase"/>
</dbReference>